<evidence type="ECO:0000313" key="2">
    <source>
        <dbReference type="EMBL" id="MBO8427807.1"/>
    </source>
</evidence>
<comment type="caution">
    <text evidence="2">The sequence shown here is derived from an EMBL/GenBank/DDBJ whole genome shotgun (WGS) entry which is preliminary data.</text>
</comment>
<dbReference type="CDD" id="cd02028">
    <property type="entry name" value="UMPK_like"/>
    <property type="match status" value="1"/>
</dbReference>
<evidence type="ECO:0000259" key="1">
    <source>
        <dbReference type="PROSITE" id="PS51880"/>
    </source>
</evidence>
<feature type="domain" description="TGS" evidence="1">
    <location>
        <begin position="1"/>
        <end position="56"/>
    </location>
</feature>
<sequence length="551" mass="64957">MPFKLIIDNKEVFLDKKIKLIDLTHNDKSIICARVNNLTRDLNYEIDHDAKIDFLKLTDHGAMQVYETSIRYLFSMAAYLLYPTLKFKMTYSINRSIFVQILNKNKTININMVNSIEDKMHELVNKDLPFERLIIDKEKAYDIYKQYGMDDRAKILKYRPEKIVHFYRCDNYYNYMYGRMVPSTGYLNDFDLRIYNPGLLISYPRSELNGQIPKYKDEQTFSSSLIDTQNWNNVVSLDDVNKINYSIKNKEAVETINLCENRHNRMLCELGQRIEDRINSIRLICIAGPSSSGKTTFSDRLVMELESRGIKPVRISIDDYYKNREDVPLGEDGTPDYEAIEALDVEQFNKDVIDLLNGKVVTLRIFDFKTNTIKKGRTLKIGEHDPLVIEGIHALNEKMTNLIPKYYKFKIYISPQAQINIDRENPISITDIRLLRRIVRDYKYRNASAIETFSMWPNVRKGEFKWIYDTQEDADYVFDSFLNYELCVLKKYALPLLTNIEQDNQYFPDAERLLRLLKYFKDVEDKWVPCNSLLREFIGGSCYRDGKTRNN</sequence>
<name>A0A9D9GXF3_9BACL</name>
<dbReference type="AlphaFoldDB" id="A0A9D9GXF3"/>
<protein>
    <recommendedName>
        <fullName evidence="1">TGS domain-containing protein</fullName>
    </recommendedName>
</protein>
<gene>
    <name evidence="2" type="ORF">IAC58_04570</name>
</gene>
<dbReference type="EMBL" id="JADIMY010000089">
    <property type="protein sequence ID" value="MBO8427807.1"/>
    <property type="molecule type" value="Genomic_DNA"/>
</dbReference>
<reference evidence="2" key="2">
    <citation type="journal article" date="2021" name="PeerJ">
        <title>Extensive microbial diversity within the chicken gut microbiome revealed by metagenomics and culture.</title>
        <authorList>
            <person name="Gilroy R."/>
            <person name="Ravi A."/>
            <person name="Getino M."/>
            <person name="Pursley I."/>
            <person name="Horton D.L."/>
            <person name="Alikhan N.F."/>
            <person name="Baker D."/>
            <person name="Gharbi K."/>
            <person name="Hall N."/>
            <person name="Watson M."/>
            <person name="Adriaenssens E.M."/>
            <person name="Foster-Nyarko E."/>
            <person name="Jarju S."/>
            <person name="Secka A."/>
            <person name="Antonio M."/>
            <person name="Oren A."/>
            <person name="Chaudhuri R.R."/>
            <person name="La Ragione R."/>
            <person name="Hildebrand F."/>
            <person name="Pallen M.J."/>
        </authorList>
    </citation>
    <scope>NUCLEOTIDE SEQUENCE</scope>
    <source>
        <strain evidence="2">11159</strain>
    </source>
</reference>
<dbReference type="SUPFAM" id="SSF55186">
    <property type="entry name" value="ThrRS/AlaRS common domain"/>
    <property type="match status" value="1"/>
</dbReference>
<evidence type="ECO:0000313" key="3">
    <source>
        <dbReference type="Proteomes" id="UP000823613"/>
    </source>
</evidence>
<dbReference type="InterPro" id="IPR018163">
    <property type="entry name" value="Thr/Ala-tRNA-synth_IIc_edit"/>
</dbReference>
<dbReference type="GO" id="GO:0016301">
    <property type="term" value="F:kinase activity"/>
    <property type="evidence" value="ECO:0007669"/>
    <property type="project" value="InterPro"/>
</dbReference>
<dbReference type="PROSITE" id="PS51880">
    <property type="entry name" value="TGS"/>
    <property type="match status" value="1"/>
</dbReference>
<accession>A0A9D9GXF3</accession>
<dbReference type="Pfam" id="PF00485">
    <property type="entry name" value="PRK"/>
    <property type="match status" value="1"/>
</dbReference>
<reference evidence="2" key="1">
    <citation type="submission" date="2020-10" db="EMBL/GenBank/DDBJ databases">
        <authorList>
            <person name="Gilroy R."/>
        </authorList>
    </citation>
    <scope>NUCLEOTIDE SEQUENCE</scope>
    <source>
        <strain evidence="2">11159</strain>
    </source>
</reference>
<dbReference type="InterPro" id="IPR006083">
    <property type="entry name" value="PRK/URK"/>
</dbReference>
<dbReference type="Proteomes" id="UP000823613">
    <property type="component" value="Unassembled WGS sequence"/>
</dbReference>
<dbReference type="Gene3D" id="3.40.50.300">
    <property type="entry name" value="P-loop containing nucleotide triphosphate hydrolases"/>
    <property type="match status" value="1"/>
</dbReference>
<proteinExistence type="predicted"/>
<dbReference type="Gene3D" id="3.30.980.10">
    <property type="entry name" value="Threonyl-trna Synthetase, Chain A, domain 2"/>
    <property type="match status" value="1"/>
</dbReference>
<dbReference type="GO" id="GO:0005524">
    <property type="term" value="F:ATP binding"/>
    <property type="evidence" value="ECO:0007669"/>
    <property type="project" value="InterPro"/>
</dbReference>
<organism evidence="2 3">
    <name type="scientific">Candidatus Onthovivens merdipullorum</name>
    <dbReference type="NCBI Taxonomy" id="2840889"/>
    <lineage>
        <taxon>Bacteria</taxon>
        <taxon>Bacillati</taxon>
        <taxon>Bacillota</taxon>
        <taxon>Bacilli</taxon>
        <taxon>Bacillales</taxon>
        <taxon>Candidatus Onthovivens</taxon>
    </lineage>
</organism>
<dbReference type="InterPro" id="IPR004095">
    <property type="entry name" value="TGS"/>
</dbReference>
<dbReference type="SUPFAM" id="SSF52540">
    <property type="entry name" value="P-loop containing nucleoside triphosphate hydrolases"/>
    <property type="match status" value="1"/>
</dbReference>
<dbReference type="PANTHER" id="PTHR10285">
    <property type="entry name" value="URIDINE KINASE"/>
    <property type="match status" value="1"/>
</dbReference>
<dbReference type="InterPro" id="IPR027417">
    <property type="entry name" value="P-loop_NTPase"/>
</dbReference>